<sequence>MTNFIMGRLVVTRAEITSFTKILFLMFISLLVFWLVGSILSSVMKKRYKKQKKNNKIWYLINMVVGIISEISLLLTGATLFIMLTLLATIETEVALKEYAIFIILVAIFSGILAYMGLVLLSRFFLKKKKRRKIKYSEYIVTLCIVSSILFVAMYLLFPTSFKRTALIFIISYFFIFLVGILFQSLSYQSREAKRKEKRKKSKKNRKKKIS</sequence>
<protein>
    <submittedName>
        <fullName evidence="3">Uncharacterized protein</fullName>
    </submittedName>
</protein>
<dbReference type="RefSeq" id="WP_114289451.1">
    <property type="nucleotide sequence ID" value="NZ_JAYEYI010000035.1"/>
</dbReference>
<evidence type="ECO:0000256" key="2">
    <source>
        <dbReference type="SAM" id="Phobius"/>
    </source>
</evidence>
<dbReference type="InterPro" id="IPR036259">
    <property type="entry name" value="MFS_trans_sf"/>
</dbReference>
<feature type="compositionally biased region" description="Basic residues" evidence="1">
    <location>
        <begin position="196"/>
        <end position="211"/>
    </location>
</feature>
<accession>A0A369AXT9</accession>
<gene>
    <name evidence="3" type="ORF">CBF32_05945</name>
</gene>
<dbReference type="SUPFAM" id="SSF103473">
    <property type="entry name" value="MFS general substrate transporter"/>
    <property type="match status" value="1"/>
</dbReference>
<keyword evidence="2" id="KW-1133">Transmembrane helix</keyword>
<feature type="transmembrane region" description="Helical" evidence="2">
    <location>
        <begin position="164"/>
        <end position="186"/>
    </location>
</feature>
<keyword evidence="4" id="KW-1185">Reference proteome</keyword>
<feature type="region of interest" description="Disordered" evidence="1">
    <location>
        <begin position="192"/>
        <end position="211"/>
    </location>
</feature>
<name>A0A369AXT9_9ENTE</name>
<feature type="transmembrane region" description="Helical" evidence="2">
    <location>
        <begin position="57"/>
        <end position="87"/>
    </location>
</feature>
<organism evidence="3 4">
    <name type="scientific">Vagococcus fluvialis</name>
    <dbReference type="NCBI Taxonomy" id="2738"/>
    <lineage>
        <taxon>Bacteria</taxon>
        <taxon>Bacillati</taxon>
        <taxon>Bacillota</taxon>
        <taxon>Bacilli</taxon>
        <taxon>Lactobacillales</taxon>
        <taxon>Enterococcaceae</taxon>
        <taxon>Vagococcus</taxon>
    </lineage>
</organism>
<evidence type="ECO:0000313" key="4">
    <source>
        <dbReference type="Proteomes" id="UP000288197"/>
    </source>
</evidence>
<dbReference type="EMBL" id="NGJX01000004">
    <property type="protein sequence ID" value="RSU02806.1"/>
    <property type="molecule type" value="Genomic_DNA"/>
</dbReference>
<comment type="caution">
    <text evidence="3">The sequence shown here is derived from an EMBL/GenBank/DDBJ whole genome shotgun (WGS) entry which is preliminary data.</text>
</comment>
<proteinExistence type="predicted"/>
<keyword evidence="2" id="KW-0812">Transmembrane</keyword>
<evidence type="ECO:0000256" key="1">
    <source>
        <dbReference type="SAM" id="MobiDB-lite"/>
    </source>
</evidence>
<reference evidence="3 4" key="1">
    <citation type="submission" date="2017-05" db="EMBL/GenBank/DDBJ databases">
        <title>Vagococcus spp. assemblies.</title>
        <authorList>
            <person name="Gulvik C.A."/>
        </authorList>
    </citation>
    <scope>NUCLEOTIDE SEQUENCE [LARGE SCALE GENOMIC DNA]</scope>
    <source>
        <strain evidence="3 4">NCFB 2497</strain>
    </source>
</reference>
<dbReference type="Proteomes" id="UP000288197">
    <property type="component" value="Unassembled WGS sequence"/>
</dbReference>
<dbReference type="GeneID" id="63146189"/>
<keyword evidence="2" id="KW-0472">Membrane</keyword>
<feature type="transmembrane region" description="Helical" evidence="2">
    <location>
        <begin position="16"/>
        <end position="36"/>
    </location>
</feature>
<dbReference type="AlphaFoldDB" id="A0A369AXT9"/>
<feature type="transmembrane region" description="Helical" evidence="2">
    <location>
        <begin position="138"/>
        <end position="158"/>
    </location>
</feature>
<feature type="transmembrane region" description="Helical" evidence="2">
    <location>
        <begin position="99"/>
        <end position="126"/>
    </location>
</feature>
<evidence type="ECO:0000313" key="3">
    <source>
        <dbReference type="EMBL" id="RSU02806.1"/>
    </source>
</evidence>